<accession>A0ABP1Q3Z6</accession>
<organism evidence="2 3">
    <name type="scientific">Orchesella dallaii</name>
    <dbReference type="NCBI Taxonomy" id="48710"/>
    <lineage>
        <taxon>Eukaryota</taxon>
        <taxon>Metazoa</taxon>
        <taxon>Ecdysozoa</taxon>
        <taxon>Arthropoda</taxon>
        <taxon>Hexapoda</taxon>
        <taxon>Collembola</taxon>
        <taxon>Entomobryomorpha</taxon>
        <taxon>Entomobryoidea</taxon>
        <taxon>Orchesellidae</taxon>
        <taxon>Orchesellinae</taxon>
        <taxon>Orchesella</taxon>
    </lineage>
</organism>
<sequence length="107" mass="12169">MSFLKAWKLLFVVSMIWWSCSPLMIEELGEEQPHVVLSLGSIISPVDSVLIYDEVEHAFFLISDIPEPPSLTDIKCPDEMDSPMCKLFEDSKAALLDIQKELKVTNR</sequence>
<gene>
    <name evidence="2" type="ORF">ODALV1_LOCUS6982</name>
</gene>
<feature type="signal peptide" evidence="1">
    <location>
        <begin position="1"/>
        <end position="22"/>
    </location>
</feature>
<evidence type="ECO:0000313" key="2">
    <source>
        <dbReference type="EMBL" id="CAL8088209.1"/>
    </source>
</evidence>
<name>A0ABP1Q3Z6_9HEXA</name>
<feature type="chain" id="PRO_5047042846" description="Lipoprotein" evidence="1">
    <location>
        <begin position="23"/>
        <end position="107"/>
    </location>
</feature>
<dbReference type="EMBL" id="CAXLJM020000022">
    <property type="protein sequence ID" value="CAL8088209.1"/>
    <property type="molecule type" value="Genomic_DNA"/>
</dbReference>
<reference evidence="2 3" key="1">
    <citation type="submission" date="2024-08" db="EMBL/GenBank/DDBJ databases">
        <authorList>
            <person name="Cucini C."/>
            <person name="Frati F."/>
        </authorList>
    </citation>
    <scope>NUCLEOTIDE SEQUENCE [LARGE SCALE GENOMIC DNA]</scope>
</reference>
<protein>
    <recommendedName>
        <fullName evidence="4">Lipoprotein</fullName>
    </recommendedName>
</protein>
<evidence type="ECO:0000256" key="1">
    <source>
        <dbReference type="SAM" id="SignalP"/>
    </source>
</evidence>
<dbReference type="Proteomes" id="UP001642540">
    <property type="component" value="Unassembled WGS sequence"/>
</dbReference>
<evidence type="ECO:0008006" key="4">
    <source>
        <dbReference type="Google" id="ProtNLM"/>
    </source>
</evidence>
<evidence type="ECO:0000313" key="3">
    <source>
        <dbReference type="Proteomes" id="UP001642540"/>
    </source>
</evidence>
<keyword evidence="3" id="KW-1185">Reference proteome</keyword>
<proteinExistence type="predicted"/>
<keyword evidence="1" id="KW-0732">Signal</keyword>
<comment type="caution">
    <text evidence="2">The sequence shown here is derived from an EMBL/GenBank/DDBJ whole genome shotgun (WGS) entry which is preliminary data.</text>
</comment>